<evidence type="ECO:0000256" key="5">
    <source>
        <dbReference type="ARBA" id="ARBA00048542"/>
    </source>
</evidence>
<protein>
    <recommendedName>
        <fullName evidence="6">FMN dependent NADH:quinone oxidoreductase</fullName>
        <ecNumber evidence="6">1.6.5.-</ecNumber>
    </recommendedName>
    <alternativeName>
        <fullName evidence="6">Azo-dye reductase</fullName>
    </alternativeName>
    <alternativeName>
        <fullName evidence="6">FMN-dependent NADH-azo compound oxidoreductase</fullName>
    </alternativeName>
    <alternativeName>
        <fullName evidence="6">FMN-dependent NADH-azoreductase</fullName>
        <ecNumber evidence="6">1.7.1.17</ecNumber>
    </alternativeName>
</protein>
<evidence type="ECO:0000256" key="3">
    <source>
        <dbReference type="ARBA" id="ARBA00023002"/>
    </source>
</evidence>
<dbReference type="HAMAP" id="MF_01216">
    <property type="entry name" value="Azoreductase_type1"/>
    <property type="match status" value="1"/>
</dbReference>
<keyword evidence="2 6" id="KW-0288">FMN</keyword>
<organism evidence="8 9">
    <name type="scientific">Kosakonia sacchari</name>
    <dbReference type="NCBI Taxonomy" id="1158459"/>
    <lineage>
        <taxon>Bacteria</taxon>
        <taxon>Pseudomonadati</taxon>
        <taxon>Pseudomonadota</taxon>
        <taxon>Gammaproteobacteria</taxon>
        <taxon>Enterobacterales</taxon>
        <taxon>Enterobacteriaceae</taxon>
        <taxon>Kosakonia</taxon>
    </lineage>
</organism>
<dbReference type="PANTHER" id="PTHR43741:SF4">
    <property type="entry name" value="FMN-DEPENDENT NADH:QUINONE OXIDOREDUCTASE"/>
    <property type="match status" value="1"/>
</dbReference>
<evidence type="ECO:0000256" key="2">
    <source>
        <dbReference type="ARBA" id="ARBA00022643"/>
    </source>
</evidence>
<comment type="subunit">
    <text evidence="6">Homodimer.</text>
</comment>
<gene>
    <name evidence="6" type="primary">azoR</name>
    <name evidence="8" type="ORF">SAMN02927897_01071</name>
</gene>
<comment type="caution">
    <text evidence="6">Lacks conserved residue(s) required for the propagation of feature annotation.</text>
</comment>
<dbReference type="Gene3D" id="3.40.50.360">
    <property type="match status" value="1"/>
</dbReference>
<dbReference type="EC" id="1.6.5.-" evidence="6"/>
<proteinExistence type="inferred from homology"/>
<dbReference type="InterPro" id="IPR050104">
    <property type="entry name" value="FMN-dep_NADH:Q_OxRdtase_AzoR1"/>
</dbReference>
<comment type="function">
    <text evidence="6">Quinone reductase that provides resistance to thiol-specific stress caused by electrophilic quinones.</text>
</comment>
<keyword evidence="4 6" id="KW-0520">NAD</keyword>
<evidence type="ECO:0000259" key="7">
    <source>
        <dbReference type="Pfam" id="PF02525"/>
    </source>
</evidence>
<evidence type="ECO:0000256" key="1">
    <source>
        <dbReference type="ARBA" id="ARBA00022630"/>
    </source>
</evidence>
<feature type="binding site" evidence="6">
    <location>
        <begin position="96"/>
        <end position="99"/>
    </location>
    <ligand>
        <name>FMN</name>
        <dbReference type="ChEBI" id="CHEBI:58210"/>
    </ligand>
</feature>
<evidence type="ECO:0000256" key="6">
    <source>
        <dbReference type="HAMAP-Rule" id="MF_01216"/>
    </source>
</evidence>
<comment type="function">
    <text evidence="6">Also exhibits azoreductase activity. Catalyzes the reductive cleavage of the azo bond in aromatic azo compounds to the corresponding amines.</text>
</comment>
<dbReference type="InterPro" id="IPR029039">
    <property type="entry name" value="Flavoprotein-like_sf"/>
</dbReference>
<dbReference type="InterPro" id="IPR003680">
    <property type="entry name" value="Flavodoxin_fold"/>
</dbReference>
<evidence type="ECO:0000313" key="9">
    <source>
        <dbReference type="Proteomes" id="UP000183569"/>
    </source>
</evidence>
<keyword evidence="3 6" id="KW-0560">Oxidoreductase</keyword>
<dbReference type="PANTHER" id="PTHR43741">
    <property type="entry name" value="FMN-DEPENDENT NADH-AZOREDUCTASE 1"/>
    <property type="match status" value="1"/>
</dbReference>
<dbReference type="RefSeq" id="WP_017455786.1">
    <property type="nucleotide sequence ID" value="NZ_FMUI01000002.1"/>
</dbReference>
<comment type="similarity">
    <text evidence="6">Belongs to the azoreductase type 1 family.</text>
</comment>
<feature type="binding site" evidence="6">
    <location>
        <position position="9"/>
    </location>
    <ligand>
        <name>FMN</name>
        <dbReference type="ChEBI" id="CHEBI:58210"/>
    </ligand>
</feature>
<dbReference type="Proteomes" id="UP000183569">
    <property type="component" value="Unassembled WGS sequence"/>
</dbReference>
<reference evidence="8 9" key="1">
    <citation type="submission" date="2016-10" db="EMBL/GenBank/DDBJ databases">
        <authorList>
            <person name="Varghese N."/>
            <person name="Submissions S."/>
        </authorList>
    </citation>
    <scope>NUCLEOTIDE SEQUENCE [LARGE SCALE GENOMIC DNA]</scope>
    <source>
        <strain evidence="8 9">CGMCC 1.12102</strain>
    </source>
</reference>
<evidence type="ECO:0000313" key="8">
    <source>
        <dbReference type="EMBL" id="SCX41565.1"/>
    </source>
</evidence>
<dbReference type="Pfam" id="PF02525">
    <property type="entry name" value="Flavodoxin_2"/>
    <property type="match status" value="1"/>
</dbReference>
<dbReference type="GO" id="GO:0009055">
    <property type="term" value="F:electron transfer activity"/>
    <property type="evidence" value="ECO:0007669"/>
    <property type="project" value="UniProtKB-UniRule"/>
</dbReference>
<dbReference type="GO" id="GO:0016652">
    <property type="term" value="F:oxidoreductase activity, acting on NAD(P)H as acceptor"/>
    <property type="evidence" value="ECO:0007669"/>
    <property type="project" value="UniProtKB-UniRule"/>
</dbReference>
<comment type="catalytic activity">
    <reaction evidence="6">
        <text>2 a quinone + NADH + H(+) = 2 a 1,4-benzosemiquinone + NAD(+)</text>
        <dbReference type="Rhea" id="RHEA:65952"/>
        <dbReference type="ChEBI" id="CHEBI:15378"/>
        <dbReference type="ChEBI" id="CHEBI:57540"/>
        <dbReference type="ChEBI" id="CHEBI:57945"/>
        <dbReference type="ChEBI" id="CHEBI:132124"/>
        <dbReference type="ChEBI" id="CHEBI:134225"/>
    </reaction>
</comment>
<dbReference type="GO" id="GO:0016655">
    <property type="term" value="F:oxidoreductase activity, acting on NAD(P)H, quinone or similar compound as acceptor"/>
    <property type="evidence" value="ECO:0007669"/>
    <property type="project" value="InterPro"/>
</dbReference>
<dbReference type="AlphaFoldDB" id="A0A1G4XKC6"/>
<accession>A0A1G4XKC6</accession>
<dbReference type="SUPFAM" id="SSF52218">
    <property type="entry name" value="Flavoproteins"/>
    <property type="match status" value="1"/>
</dbReference>
<dbReference type="InterPro" id="IPR023048">
    <property type="entry name" value="NADH:quinone_OxRdtase_FMN_depd"/>
</dbReference>
<comment type="cofactor">
    <cofactor evidence="6">
        <name>FMN</name>
        <dbReference type="ChEBI" id="CHEBI:58210"/>
    </cofactor>
    <text evidence="6">Binds 1 FMN per subunit.</text>
</comment>
<comment type="caution">
    <text evidence="8">The sequence shown here is derived from an EMBL/GenBank/DDBJ whole genome shotgun (WGS) entry which is preliminary data.</text>
</comment>
<keyword evidence="1 6" id="KW-0285">Flavoprotein</keyword>
<evidence type="ECO:0000256" key="4">
    <source>
        <dbReference type="ARBA" id="ARBA00023027"/>
    </source>
</evidence>
<dbReference type="EC" id="1.7.1.17" evidence="6"/>
<dbReference type="GO" id="GO:0010181">
    <property type="term" value="F:FMN binding"/>
    <property type="evidence" value="ECO:0007669"/>
    <property type="project" value="UniProtKB-UniRule"/>
</dbReference>
<name>A0A1G4XKC6_9ENTR</name>
<dbReference type="EMBL" id="FMUI01000002">
    <property type="protein sequence ID" value="SCX41565.1"/>
    <property type="molecule type" value="Genomic_DNA"/>
</dbReference>
<dbReference type="GeneID" id="23843719"/>
<sequence length="208" mass="23069">MKILHIDSSISGDYSVTRALSADVMREIKAHYPQAEITYRDVVRDEISHLTADIAAGFRLVAGSQTARDRHPEHQISQQLVDEFLSHDLIVIAAPMYNFSVSSQLKAWLDRLAQPGKTFQYTATGPVGLAEEKQILIISARGGFYLQPPFDGMDFQEKYLRAFFGFLGIDALHIIRAEGTSKGDDIKHQQITAARSAISNIIAALPLN</sequence>
<comment type="catalytic activity">
    <reaction evidence="5">
        <text>N,N-dimethyl-1,4-phenylenediamine + anthranilate + 2 NAD(+) = 2-(4-dimethylaminophenyl)diazenylbenzoate + 2 NADH + 2 H(+)</text>
        <dbReference type="Rhea" id="RHEA:55872"/>
        <dbReference type="ChEBI" id="CHEBI:15378"/>
        <dbReference type="ChEBI" id="CHEBI:15783"/>
        <dbReference type="ChEBI" id="CHEBI:16567"/>
        <dbReference type="ChEBI" id="CHEBI:57540"/>
        <dbReference type="ChEBI" id="CHEBI:57945"/>
        <dbReference type="ChEBI" id="CHEBI:71579"/>
        <dbReference type="EC" id="1.7.1.17"/>
    </reaction>
    <physiologicalReaction direction="right-to-left" evidence="5">
        <dbReference type="Rhea" id="RHEA:55874"/>
    </physiologicalReaction>
</comment>
<feature type="domain" description="Flavodoxin-like fold" evidence="7">
    <location>
        <begin position="1"/>
        <end position="200"/>
    </location>
</feature>